<dbReference type="Pfam" id="PF20146">
    <property type="entry name" value="NRF"/>
    <property type="match status" value="1"/>
</dbReference>
<feature type="transmembrane region" description="Helical" evidence="1">
    <location>
        <begin position="456"/>
        <end position="475"/>
    </location>
</feature>
<evidence type="ECO:0000313" key="4">
    <source>
        <dbReference type="Proteomes" id="UP000015104"/>
    </source>
</evidence>
<dbReference type="KEGG" id="tut:107367029"/>
<accession>T1KSR6</accession>
<dbReference type="EMBL" id="CAEY01000509">
    <property type="status" value="NOT_ANNOTATED_CDS"/>
    <property type="molecule type" value="Genomic_DNA"/>
</dbReference>
<protein>
    <recommendedName>
        <fullName evidence="2">Nose resistant-to-fluoxetine protein N-terminal domain-containing protein</fullName>
    </recommendedName>
</protein>
<feature type="transmembrane region" description="Helical" evidence="1">
    <location>
        <begin position="566"/>
        <end position="585"/>
    </location>
</feature>
<feature type="transmembrane region" description="Helical" evidence="1">
    <location>
        <begin position="535"/>
        <end position="554"/>
    </location>
</feature>
<dbReference type="OMA" id="VICATWK"/>
<feature type="transmembrane region" description="Helical" evidence="1">
    <location>
        <begin position="312"/>
        <end position="334"/>
    </location>
</feature>
<feature type="transmembrane region" description="Helical" evidence="1">
    <location>
        <begin position="482"/>
        <end position="502"/>
    </location>
</feature>
<dbReference type="OrthoDB" id="6511630at2759"/>
<keyword evidence="4" id="KW-1185">Reference proteome</keyword>
<dbReference type="PANTHER" id="PTHR11161">
    <property type="entry name" value="O-ACYLTRANSFERASE"/>
    <property type="match status" value="1"/>
</dbReference>
<dbReference type="AlphaFoldDB" id="T1KSR6"/>
<sequence>MSTISSPISSLPYILTRLLFSLYLLTLFTGYSSGAINLPDNFQINKTTQHVNRQQAILVKSGFSKLLFDYIDENVNQLEQHGVTSQCVNSLKHFNASLKNGDPWALKMLDASGRMPSDITGNGYLDLGSFENCLQLSWLNSSGSTETGQHCLTSVLPVVSEPGTAIDLFVSSKVISDYDTSFSLRIGFCIPSGCQKNDLHIIANKALEPFSWTVPRVDSCQIRISFTDKLIKASSLQKFSLAFFATFILLVICATWKDVTSKQNTSGSPKQFADKHWVRSFSLRTNWKSMVEPDEEMSKSPTITRCGLTQHVIVLHFHALIWPVISGAIVIYAVGDPLVIYKDSQILKYMVAEWFMEGLFAYAGLCKSCEFWRKTNSKTSIWQIINTIVVKMLKLTCLFAIMIGVEMIVPLFASGPLNPLIAEKNAEICSKTYTANIFFYQNYIGSLDKVCIAHSWSLAAEYQMVFFLAGLIILYKRYPKVALSLNAVGVIGGLINVGRVYYQYDIPVHPISRGFDPGLLSKWIESVYLPSSMKFWLYITPACYIYIIMTGIQAKYITENRNKFKLGMYYLAPFIMLLPFIRGSLSIPETPMFNAGYILIYRIFTGIFYACLIFHNADEFREYFSYKPKDSKACENNNNNNSLASNGNHGKIIDDSVNQTELEPKLNKTLKYISGKTEYKILHILTVVFRSTYCVHVPVLLWYYSQHRYPVLTISEWAFHTFSSVFLSIAAGIVFHLFILGPYGNLTEAIKSKDKQSESSHLKDE</sequence>
<evidence type="ECO:0000313" key="3">
    <source>
        <dbReference type="EnsemblMetazoa" id="tetur20g00580.1"/>
    </source>
</evidence>
<reference evidence="3" key="2">
    <citation type="submission" date="2015-06" db="UniProtKB">
        <authorList>
            <consortium name="EnsemblMetazoa"/>
        </authorList>
    </citation>
    <scope>IDENTIFICATION</scope>
</reference>
<keyword evidence="1" id="KW-0812">Transmembrane</keyword>
<dbReference type="InterPro" id="IPR052728">
    <property type="entry name" value="O2_lipid_transport_reg"/>
</dbReference>
<keyword evidence="1" id="KW-0472">Membrane</keyword>
<dbReference type="InterPro" id="IPR006621">
    <property type="entry name" value="Nose-resist-to-fluoxetine_N"/>
</dbReference>
<evidence type="ECO:0000259" key="2">
    <source>
        <dbReference type="SMART" id="SM00703"/>
    </source>
</evidence>
<dbReference type="HOGENOM" id="CLU_025966_0_0_1"/>
<dbReference type="EnsemblMetazoa" id="tetur20g00580.1">
    <property type="protein sequence ID" value="tetur20g00580.1"/>
    <property type="gene ID" value="tetur20g00580"/>
</dbReference>
<feature type="domain" description="Nose resistant-to-fluoxetine protein N-terminal" evidence="2">
    <location>
        <begin position="84"/>
        <end position="219"/>
    </location>
</feature>
<gene>
    <name evidence="3" type="primary">107367029</name>
</gene>
<feature type="transmembrane region" description="Helical" evidence="1">
    <location>
        <begin position="717"/>
        <end position="743"/>
    </location>
</feature>
<dbReference type="SMART" id="SM00703">
    <property type="entry name" value="NRF"/>
    <property type="match status" value="1"/>
</dbReference>
<feature type="transmembrane region" description="Helical" evidence="1">
    <location>
        <begin position="393"/>
        <end position="413"/>
    </location>
</feature>
<feature type="transmembrane region" description="Helical" evidence="1">
    <location>
        <begin position="597"/>
        <end position="617"/>
    </location>
</feature>
<feature type="transmembrane region" description="Helical" evidence="1">
    <location>
        <begin position="239"/>
        <end position="256"/>
    </location>
</feature>
<dbReference type="PANTHER" id="PTHR11161:SF0">
    <property type="entry name" value="O-ACYLTRANSFERASE LIKE PROTEIN"/>
    <property type="match status" value="1"/>
</dbReference>
<reference evidence="4" key="1">
    <citation type="submission" date="2011-08" db="EMBL/GenBank/DDBJ databases">
        <authorList>
            <person name="Rombauts S."/>
        </authorList>
    </citation>
    <scope>NUCLEOTIDE SEQUENCE</scope>
    <source>
        <strain evidence="4">London</strain>
    </source>
</reference>
<feature type="transmembrane region" description="Helical" evidence="1">
    <location>
        <begin position="354"/>
        <end position="372"/>
    </location>
</feature>
<evidence type="ECO:0000256" key="1">
    <source>
        <dbReference type="SAM" id="Phobius"/>
    </source>
</evidence>
<dbReference type="eggNOG" id="KOG3700">
    <property type="taxonomic scope" value="Eukaryota"/>
</dbReference>
<feature type="transmembrane region" description="Helical" evidence="1">
    <location>
        <begin position="681"/>
        <end position="705"/>
    </location>
</feature>
<organism evidence="3 4">
    <name type="scientific">Tetranychus urticae</name>
    <name type="common">Two-spotted spider mite</name>
    <dbReference type="NCBI Taxonomy" id="32264"/>
    <lineage>
        <taxon>Eukaryota</taxon>
        <taxon>Metazoa</taxon>
        <taxon>Ecdysozoa</taxon>
        <taxon>Arthropoda</taxon>
        <taxon>Chelicerata</taxon>
        <taxon>Arachnida</taxon>
        <taxon>Acari</taxon>
        <taxon>Acariformes</taxon>
        <taxon>Trombidiformes</taxon>
        <taxon>Prostigmata</taxon>
        <taxon>Eleutherengona</taxon>
        <taxon>Raphignathae</taxon>
        <taxon>Tetranychoidea</taxon>
        <taxon>Tetranychidae</taxon>
        <taxon>Tetranychus</taxon>
    </lineage>
</organism>
<name>T1KSR6_TETUR</name>
<dbReference type="Proteomes" id="UP000015104">
    <property type="component" value="Unassembled WGS sequence"/>
</dbReference>
<proteinExistence type="predicted"/>
<keyword evidence="1" id="KW-1133">Transmembrane helix</keyword>